<evidence type="ECO:0000256" key="1">
    <source>
        <dbReference type="ARBA" id="ARBA00022908"/>
    </source>
</evidence>
<dbReference type="Gene3D" id="1.10.150.130">
    <property type="match status" value="1"/>
</dbReference>
<dbReference type="InterPro" id="IPR004107">
    <property type="entry name" value="Integrase_SAM-like_N"/>
</dbReference>
<dbReference type="Pfam" id="PF02899">
    <property type="entry name" value="Phage_int_SAM_1"/>
    <property type="match status" value="1"/>
</dbReference>
<name>X0Z2U7_9ZZZZ</name>
<dbReference type="Pfam" id="PF00589">
    <property type="entry name" value="Phage_integrase"/>
    <property type="match status" value="1"/>
</dbReference>
<keyword evidence="2" id="KW-0238">DNA-binding</keyword>
<evidence type="ECO:0000259" key="5">
    <source>
        <dbReference type="PROSITE" id="PS51900"/>
    </source>
</evidence>
<evidence type="ECO:0000256" key="3">
    <source>
        <dbReference type="ARBA" id="ARBA00023172"/>
    </source>
</evidence>
<dbReference type="SUPFAM" id="SSF56349">
    <property type="entry name" value="DNA breaking-rejoining enzymes"/>
    <property type="match status" value="1"/>
</dbReference>
<dbReference type="PROSITE" id="PS51900">
    <property type="entry name" value="CB"/>
    <property type="match status" value="1"/>
</dbReference>
<evidence type="ECO:0008006" key="7">
    <source>
        <dbReference type="Google" id="ProtNLM"/>
    </source>
</evidence>
<dbReference type="PANTHER" id="PTHR30349:SF81">
    <property type="entry name" value="TYROSINE RECOMBINASE XERC"/>
    <property type="match status" value="1"/>
</dbReference>
<evidence type="ECO:0000256" key="2">
    <source>
        <dbReference type="ARBA" id="ARBA00023125"/>
    </source>
</evidence>
<dbReference type="GO" id="GO:0006310">
    <property type="term" value="P:DNA recombination"/>
    <property type="evidence" value="ECO:0007669"/>
    <property type="project" value="UniProtKB-KW"/>
</dbReference>
<dbReference type="EMBL" id="BART01005881">
    <property type="protein sequence ID" value="GAG54783.1"/>
    <property type="molecule type" value="Genomic_DNA"/>
</dbReference>
<accession>X0Z2U7</accession>
<dbReference type="GO" id="GO:0003677">
    <property type="term" value="F:DNA binding"/>
    <property type="evidence" value="ECO:0007669"/>
    <property type="project" value="UniProtKB-KW"/>
</dbReference>
<dbReference type="NCBIfam" id="NF001399">
    <property type="entry name" value="PRK00283.1"/>
    <property type="match status" value="1"/>
</dbReference>
<dbReference type="InterPro" id="IPR002104">
    <property type="entry name" value="Integrase_catalytic"/>
</dbReference>
<organism evidence="6">
    <name type="scientific">marine sediment metagenome</name>
    <dbReference type="NCBI Taxonomy" id="412755"/>
    <lineage>
        <taxon>unclassified sequences</taxon>
        <taxon>metagenomes</taxon>
        <taxon>ecological metagenomes</taxon>
    </lineage>
</organism>
<evidence type="ECO:0000313" key="6">
    <source>
        <dbReference type="EMBL" id="GAG54783.1"/>
    </source>
</evidence>
<dbReference type="InterPro" id="IPR044068">
    <property type="entry name" value="CB"/>
</dbReference>
<protein>
    <recommendedName>
        <fullName evidence="7">Tyrosine recombinase XerD</fullName>
    </recommendedName>
</protein>
<dbReference type="AlphaFoldDB" id="X0Z2U7"/>
<dbReference type="PROSITE" id="PS51898">
    <property type="entry name" value="TYR_RECOMBINASE"/>
    <property type="match status" value="1"/>
</dbReference>
<keyword evidence="1" id="KW-0229">DNA integration</keyword>
<dbReference type="PANTHER" id="PTHR30349">
    <property type="entry name" value="PHAGE INTEGRASE-RELATED"/>
    <property type="match status" value="1"/>
</dbReference>
<dbReference type="InterPro" id="IPR010998">
    <property type="entry name" value="Integrase_recombinase_N"/>
</dbReference>
<proteinExistence type="predicted"/>
<comment type="caution">
    <text evidence="6">The sequence shown here is derived from an EMBL/GenBank/DDBJ whole genome shotgun (WGS) entry which is preliminary data.</text>
</comment>
<keyword evidence="3" id="KW-0233">DNA recombination</keyword>
<dbReference type="GO" id="GO:0015074">
    <property type="term" value="P:DNA integration"/>
    <property type="evidence" value="ECO:0007669"/>
    <property type="project" value="UniProtKB-KW"/>
</dbReference>
<reference evidence="6" key="1">
    <citation type="journal article" date="2014" name="Front. Microbiol.">
        <title>High frequency of phylogenetically diverse reductive dehalogenase-homologous genes in deep subseafloor sedimentary metagenomes.</title>
        <authorList>
            <person name="Kawai M."/>
            <person name="Futagami T."/>
            <person name="Toyoda A."/>
            <person name="Takaki Y."/>
            <person name="Nishi S."/>
            <person name="Hori S."/>
            <person name="Arai W."/>
            <person name="Tsubouchi T."/>
            <person name="Morono Y."/>
            <person name="Uchiyama I."/>
            <person name="Ito T."/>
            <person name="Fujiyama A."/>
            <person name="Inagaki F."/>
            <person name="Takami H."/>
        </authorList>
    </citation>
    <scope>NUCLEOTIDE SEQUENCE</scope>
    <source>
        <strain evidence="6">Expedition CK06-06</strain>
    </source>
</reference>
<feature type="domain" description="Tyr recombinase" evidence="4">
    <location>
        <begin position="107"/>
        <end position="271"/>
    </location>
</feature>
<dbReference type="InterPro" id="IPR011010">
    <property type="entry name" value="DNA_brk_join_enz"/>
</dbReference>
<feature type="non-terminal residue" evidence="6">
    <location>
        <position position="271"/>
    </location>
</feature>
<dbReference type="CDD" id="cd00798">
    <property type="entry name" value="INT_XerDC_C"/>
    <property type="match status" value="1"/>
</dbReference>
<sequence length="271" mass="30725">MKSTSDIIIGFENFLIAEGDELNTIRSYLYDVQQLEKFFIVQKKSLISATHNDLRIFISSLFDMGLSAVSINRKISVIKGFYRYLLHDRRIDTDPAADLELLKVGRKLPQTLSVEEIGAIIDAADERAPLGLRNRACLELLYASGLRVSELLNLRLTDLDMDSRLLSIIGKGNKQRLVPFGKQAANAVEEYLRSGRPLIMKQRSAPYLIVNVRGKRMSRMGFLKIMRKYRIKAGIKKRVTPHTFRHSFATHLLEGGADLRVVQELLGHADI</sequence>
<dbReference type="InterPro" id="IPR013762">
    <property type="entry name" value="Integrase-like_cat_sf"/>
</dbReference>
<evidence type="ECO:0000259" key="4">
    <source>
        <dbReference type="PROSITE" id="PS51898"/>
    </source>
</evidence>
<feature type="domain" description="Core-binding (CB)" evidence="5">
    <location>
        <begin position="2"/>
        <end position="86"/>
    </location>
</feature>
<dbReference type="Gene3D" id="1.10.443.10">
    <property type="entry name" value="Intergrase catalytic core"/>
    <property type="match status" value="1"/>
</dbReference>
<gene>
    <name evidence="6" type="ORF">S01H4_13341</name>
</gene>
<dbReference type="InterPro" id="IPR050090">
    <property type="entry name" value="Tyrosine_recombinase_XerCD"/>
</dbReference>